<sequence>MTAINTGLPDPAPRKFPVTALATGFVILVCASLILVQGWVTWRAREVQLAETERATSNLARSIGQHAYDTIKGADTVLVGLVERLEVDGVTEPNLERLHSLLVKRVQELPQLHGLFVYDQDGRWIANSQATLNKNANNSDREYFIYHREHTNRGVHIGPPIKSKSTGEWIITVSRRFNNSDGSFAGVVLATINMSYFKTFYEQFDIGETGAIFVALTDGTILLRRPFEEKSLGRNIGQFPLFRDYLPNAKVGTQTFTSGQDGIVRINSYRQLDLYPLVVSAALSRDEVLKEWKSDAIVHAIGVGCLALGLALIGSRLIRQINLRVQAEAELLKARHSLENLNRTLEKLAMQDGLTGLANRRQFDIALKDEFSRAMRNASSLALIMIDVDCFKQYNDIYGHAAGDECLREISKVVAAGKHRPGDLSARYGGEELVILLPGTDVTGAMKVAENIRQAIYQLELKHTGNSAGVVTISAGIDAFVPVRENNHAIELIEAADKALYYAKSHGRNRVHAGNGEHKPV</sequence>
<dbReference type="InterPro" id="IPR029787">
    <property type="entry name" value="Nucleotide_cyclase"/>
</dbReference>
<dbReference type="InterPro" id="IPR043128">
    <property type="entry name" value="Rev_trsase/Diguanyl_cyclase"/>
</dbReference>
<dbReference type="CDD" id="cd01949">
    <property type="entry name" value="GGDEF"/>
    <property type="match status" value="1"/>
</dbReference>
<name>A0ABR6ZJG4_9BURK</name>
<dbReference type="SUPFAM" id="SSF55073">
    <property type="entry name" value="Nucleotide cyclase"/>
    <property type="match status" value="1"/>
</dbReference>
<dbReference type="Proteomes" id="UP000650424">
    <property type="component" value="Unassembled WGS sequence"/>
</dbReference>
<feature type="transmembrane region" description="Helical" evidence="4">
    <location>
        <begin position="16"/>
        <end position="36"/>
    </location>
</feature>
<feature type="coiled-coil region" evidence="3">
    <location>
        <begin position="324"/>
        <end position="351"/>
    </location>
</feature>
<dbReference type="PROSITE" id="PS50887">
    <property type="entry name" value="GGDEF"/>
    <property type="match status" value="1"/>
</dbReference>
<gene>
    <name evidence="6" type="ORF">H8L32_00760</name>
</gene>
<dbReference type="PANTHER" id="PTHR45138:SF9">
    <property type="entry name" value="DIGUANYLATE CYCLASE DGCM-RELATED"/>
    <property type="match status" value="1"/>
</dbReference>
<dbReference type="Gene3D" id="3.30.70.270">
    <property type="match status" value="1"/>
</dbReference>
<comment type="catalytic activity">
    <reaction evidence="2">
        <text>2 GTP = 3',3'-c-di-GMP + 2 diphosphate</text>
        <dbReference type="Rhea" id="RHEA:24898"/>
        <dbReference type="ChEBI" id="CHEBI:33019"/>
        <dbReference type="ChEBI" id="CHEBI:37565"/>
        <dbReference type="ChEBI" id="CHEBI:58805"/>
        <dbReference type="EC" id="2.7.7.65"/>
    </reaction>
</comment>
<dbReference type="EC" id="2.7.7.65" evidence="1"/>
<comment type="caution">
    <text evidence="6">The sequence shown here is derived from an EMBL/GenBank/DDBJ whole genome shotgun (WGS) entry which is preliminary data.</text>
</comment>
<keyword evidence="4" id="KW-1133">Transmembrane helix</keyword>
<dbReference type="InterPro" id="IPR054327">
    <property type="entry name" value="His-kinase-like_sensor"/>
</dbReference>
<feature type="domain" description="GGDEF" evidence="5">
    <location>
        <begin position="379"/>
        <end position="516"/>
    </location>
</feature>
<organism evidence="6 7">
    <name type="scientific">Undibacterium hunanense</name>
    <dbReference type="NCBI Taxonomy" id="2762292"/>
    <lineage>
        <taxon>Bacteria</taxon>
        <taxon>Pseudomonadati</taxon>
        <taxon>Pseudomonadota</taxon>
        <taxon>Betaproteobacteria</taxon>
        <taxon>Burkholderiales</taxon>
        <taxon>Oxalobacteraceae</taxon>
        <taxon>Undibacterium</taxon>
    </lineage>
</organism>
<dbReference type="SMART" id="SM00267">
    <property type="entry name" value="GGDEF"/>
    <property type="match status" value="1"/>
</dbReference>
<dbReference type="EMBL" id="JACOGF010000001">
    <property type="protein sequence ID" value="MBC3916001.1"/>
    <property type="molecule type" value="Genomic_DNA"/>
</dbReference>
<accession>A0ABR6ZJG4</accession>
<evidence type="ECO:0000256" key="2">
    <source>
        <dbReference type="ARBA" id="ARBA00034247"/>
    </source>
</evidence>
<dbReference type="PANTHER" id="PTHR45138">
    <property type="entry name" value="REGULATORY COMPONENTS OF SENSORY TRANSDUCTION SYSTEM"/>
    <property type="match status" value="1"/>
</dbReference>
<dbReference type="Pfam" id="PF00990">
    <property type="entry name" value="GGDEF"/>
    <property type="match status" value="1"/>
</dbReference>
<dbReference type="NCBIfam" id="TIGR00254">
    <property type="entry name" value="GGDEF"/>
    <property type="match status" value="1"/>
</dbReference>
<dbReference type="SUPFAM" id="SSF103190">
    <property type="entry name" value="Sensory domain-like"/>
    <property type="match status" value="1"/>
</dbReference>
<feature type="transmembrane region" description="Helical" evidence="4">
    <location>
        <begin position="296"/>
        <end position="318"/>
    </location>
</feature>
<evidence type="ECO:0000259" key="5">
    <source>
        <dbReference type="PROSITE" id="PS50887"/>
    </source>
</evidence>
<dbReference type="InterPro" id="IPR050469">
    <property type="entry name" value="Diguanylate_Cyclase"/>
</dbReference>
<proteinExistence type="predicted"/>
<protein>
    <recommendedName>
        <fullName evidence="1">diguanylate cyclase</fullName>
        <ecNumber evidence="1">2.7.7.65</ecNumber>
    </recommendedName>
</protein>
<evidence type="ECO:0000313" key="7">
    <source>
        <dbReference type="Proteomes" id="UP000650424"/>
    </source>
</evidence>
<evidence type="ECO:0000256" key="4">
    <source>
        <dbReference type="SAM" id="Phobius"/>
    </source>
</evidence>
<evidence type="ECO:0000313" key="6">
    <source>
        <dbReference type="EMBL" id="MBC3916001.1"/>
    </source>
</evidence>
<dbReference type="CDD" id="cd12914">
    <property type="entry name" value="PDC1_DGC_like"/>
    <property type="match status" value="1"/>
</dbReference>
<dbReference type="Pfam" id="PF22588">
    <property type="entry name" value="dCache_1_like"/>
    <property type="match status" value="1"/>
</dbReference>
<evidence type="ECO:0000256" key="1">
    <source>
        <dbReference type="ARBA" id="ARBA00012528"/>
    </source>
</evidence>
<keyword evidence="4" id="KW-0812">Transmembrane</keyword>
<dbReference type="Gene3D" id="3.30.450.20">
    <property type="entry name" value="PAS domain"/>
    <property type="match status" value="2"/>
</dbReference>
<dbReference type="InterPro" id="IPR000160">
    <property type="entry name" value="GGDEF_dom"/>
</dbReference>
<reference evidence="6 7" key="1">
    <citation type="submission" date="2020-08" db="EMBL/GenBank/DDBJ databases">
        <title>Novel species isolated from subtropical streams in China.</title>
        <authorList>
            <person name="Lu H."/>
        </authorList>
    </citation>
    <scope>NUCLEOTIDE SEQUENCE [LARGE SCALE GENOMIC DNA]</scope>
    <source>
        <strain evidence="6 7">CY18W</strain>
    </source>
</reference>
<evidence type="ECO:0000256" key="3">
    <source>
        <dbReference type="SAM" id="Coils"/>
    </source>
</evidence>
<keyword evidence="3" id="KW-0175">Coiled coil</keyword>
<keyword evidence="4" id="KW-0472">Membrane</keyword>
<dbReference type="CDD" id="cd12915">
    <property type="entry name" value="PDC2_DGC_like"/>
    <property type="match status" value="1"/>
</dbReference>
<dbReference type="InterPro" id="IPR029151">
    <property type="entry name" value="Sensor-like_sf"/>
</dbReference>
<keyword evidence="7" id="KW-1185">Reference proteome</keyword>